<sequence>MGRNHTSNVERAHPSRSRSQPSVSQEPKRKKKRQNNEEITGRKPPKSMPTAQAKRILAKKDLWGYRMFRNGFDPEKTAGAPPAASVIDFNSGGQSYAMSMDLAICGKSSGLEDLVEKEKPKYISQAGARMRPPIPPQANPGGHHMYLNPPPPSNLPPNPPAPTFEFEQLLWPGTPFAHIRHSPQPSEYSEFGSESTDSFYAGSGTGSPADFGAPASYFDMVQIPMEQLSLSQMGLAGPSTLNVPRFQEDWTANYDVTTSFQNSGSQAPAPFPFDHSNMANTANVPLTTMFDYPTTGAYPEGPYPGANAMPSQNF</sequence>
<name>A0A4Q2DJK3_9AGAR</name>
<accession>A0A4Q2DJK3</accession>
<feature type="region of interest" description="Disordered" evidence="1">
    <location>
        <begin position="1"/>
        <end position="52"/>
    </location>
</feature>
<reference evidence="2 3" key="1">
    <citation type="submission" date="2019-01" db="EMBL/GenBank/DDBJ databases">
        <title>Draft genome sequence of Psathyrella aberdarensis IHI B618.</title>
        <authorList>
            <person name="Buettner E."/>
            <person name="Kellner H."/>
        </authorList>
    </citation>
    <scope>NUCLEOTIDE SEQUENCE [LARGE SCALE GENOMIC DNA]</scope>
    <source>
        <strain evidence="2 3">IHI B618</strain>
    </source>
</reference>
<protein>
    <submittedName>
        <fullName evidence="2">Uncharacterized protein</fullName>
    </submittedName>
</protein>
<comment type="caution">
    <text evidence="2">The sequence shown here is derived from an EMBL/GenBank/DDBJ whole genome shotgun (WGS) entry which is preliminary data.</text>
</comment>
<organism evidence="2 3">
    <name type="scientific">Candolleomyces aberdarensis</name>
    <dbReference type="NCBI Taxonomy" id="2316362"/>
    <lineage>
        <taxon>Eukaryota</taxon>
        <taxon>Fungi</taxon>
        <taxon>Dikarya</taxon>
        <taxon>Basidiomycota</taxon>
        <taxon>Agaricomycotina</taxon>
        <taxon>Agaricomycetes</taxon>
        <taxon>Agaricomycetidae</taxon>
        <taxon>Agaricales</taxon>
        <taxon>Agaricineae</taxon>
        <taxon>Psathyrellaceae</taxon>
        <taxon>Candolleomyces</taxon>
    </lineage>
</organism>
<keyword evidence="3" id="KW-1185">Reference proteome</keyword>
<dbReference type="EMBL" id="SDEE01000205">
    <property type="protein sequence ID" value="RXW19372.1"/>
    <property type="molecule type" value="Genomic_DNA"/>
</dbReference>
<evidence type="ECO:0000256" key="1">
    <source>
        <dbReference type="SAM" id="MobiDB-lite"/>
    </source>
</evidence>
<evidence type="ECO:0000313" key="3">
    <source>
        <dbReference type="Proteomes" id="UP000290288"/>
    </source>
</evidence>
<evidence type="ECO:0000313" key="2">
    <source>
        <dbReference type="EMBL" id="RXW19372.1"/>
    </source>
</evidence>
<dbReference type="AlphaFoldDB" id="A0A4Q2DJK3"/>
<dbReference type="Proteomes" id="UP000290288">
    <property type="component" value="Unassembled WGS sequence"/>
</dbReference>
<gene>
    <name evidence="2" type="ORF">EST38_g6476</name>
</gene>
<proteinExistence type="predicted"/>